<dbReference type="PATRIC" id="fig|1354253.4.peg.3663"/>
<reference evidence="1 2" key="1">
    <citation type="submission" date="2016-04" db="EMBL/GenBank/DDBJ databases">
        <title>ATOL: Assembling a taxonomically balanced genome-scale reconstruction of the evolutionary history of the Enterobacteriaceae.</title>
        <authorList>
            <person name="Plunkett G.III."/>
            <person name="Neeno-Eckwall E.C."/>
            <person name="Glasner J.D."/>
            <person name="Perna N.T."/>
        </authorList>
    </citation>
    <scope>NUCLEOTIDE SEQUENCE [LARGE SCALE GENOMIC DNA]</scope>
    <source>
        <strain evidence="1 2">ATCC 51604</strain>
    </source>
</reference>
<sequence>MEIFWIVAGVVVVVIYVINQNKSKTNDRTVIRQTDTYKTETGEIRVERTKVVDNSQTTFHPPQQTQVTPGDAYQNATSKIENFRQSIVPVTKKTSGTDQGVTSVRKPEISAPVLPIEQESEEQFKQCTRCRIMLPFSKFSKSGKHSDGITIWCTDCLRGDKNTRHMKWCPKCKIRRKRTSYYPSTENADKLMAWCKTCVDARKVR</sequence>
<dbReference type="AlphaFoldDB" id="A0A1B7HSS6"/>
<dbReference type="EMBL" id="LXEP01000031">
    <property type="protein sequence ID" value="OAT18675.1"/>
    <property type="molecule type" value="Genomic_DNA"/>
</dbReference>
<evidence type="ECO:0000313" key="1">
    <source>
        <dbReference type="EMBL" id="OAT18675.1"/>
    </source>
</evidence>
<evidence type="ECO:0000313" key="2">
    <source>
        <dbReference type="Proteomes" id="UP000078504"/>
    </source>
</evidence>
<proteinExistence type="predicted"/>
<dbReference type="Proteomes" id="UP000078504">
    <property type="component" value="Unassembled WGS sequence"/>
</dbReference>
<protein>
    <submittedName>
        <fullName evidence="1">Uncharacterized protein</fullName>
    </submittedName>
</protein>
<comment type="caution">
    <text evidence="1">The sequence shown here is derived from an EMBL/GenBank/DDBJ whole genome shotgun (WGS) entry which is preliminary data.</text>
</comment>
<gene>
    <name evidence="1" type="ORF">M977_03597</name>
</gene>
<organism evidence="1 2">
    <name type="scientific">Buttiauxella gaviniae ATCC 51604</name>
    <dbReference type="NCBI Taxonomy" id="1354253"/>
    <lineage>
        <taxon>Bacteria</taxon>
        <taxon>Pseudomonadati</taxon>
        <taxon>Pseudomonadota</taxon>
        <taxon>Gammaproteobacteria</taxon>
        <taxon>Enterobacterales</taxon>
        <taxon>Enterobacteriaceae</taxon>
        <taxon>Buttiauxella</taxon>
    </lineage>
</organism>
<accession>A0A1B7HSS6</accession>
<dbReference type="RefSeq" id="WP_064517624.1">
    <property type="nucleotide sequence ID" value="NZ_LXEP01000031.1"/>
</dbReference>
<name>A0A1B7HSS6_9ENTR</name>